<sequence length="273" mass="31017">MTTLWAVVRDEEAADDSGDDGDDDQQEGRGRPELDEMYKFVDRMLWPVPVLPRSPSRAARSRSFRLVMGLPEADETRAPPPSSSRRRRWRPEPHRQSVVRHLGLPLEIDQVAQKYKLFSEEYIWSLQYTTIEMEMQMEMQRRKDSPGSTSYCLGYHRRCPHTFALQTLTVTVLLHEKCQVQQPPSDQGSLPFPSLLLRSVATVSGSVCVTLRNCLSDLQSDASEFEGNLHLPLPLPECSAKYDDEGSDGSGSLGEMGYNFERGNGRDRYFKSV</sequence>
<evidence type="ECO:0000256" key="1">
    <source>
        <dbReference type="SAM" id="MobiDB-lite"/>
    </source>
</evidence>
<accession>A0A176WKP1</accession>
<feature type="region of interest" description="Disordered" evidence="1">
    <location>
        <begin position="70"/>
        <end position="94"/>
    </location>
</feature>
<organism evidence="2 3">
    <name type="scientific">Marchantia polymorpha subsp. ruderalis</name>
    <dbReference type="NCBI Taxonomy" id="1480154"/>
    <lineage>
        <taxon>Eukaryota</taxon>
        <taxon>Viridiplantae</taxon>
        <taxon>Streptophyta</taxon>
        <taxon>Embryophyta</taxon>
        <taxon>Marchantiophyta</taxon>
        <taxon>Marchantiopsida</taxon>
        <taxon>Marchantiidae</taxon>
        <taxon>Marchantiales</taxon>
        <taxon>Marchantiaceae</taxon>
        <taxon>Marchantia</taxon>
    </lineage>
</organism>
<dbReference type="Proteomes" id="UP000077202">
    <property type="component" value="Unassembled WGS sequence"/>
</dbReference>
<gene>
    <name evidence="2" type="ORF">AXG93_786s1140</name>
</gene>
<proteinExistence type="predicted"/>
<reference evidence="2" key="1">
    <citation type="submission" date="2016-03" db="EMBL/GenBank/DDBJ databases">
        <title>Mechanisms controlling the formation of the plant cell surface in tip-growing cells are functionally conserved among land plants.</title>
        <authorList>
            <person name="Honkanen S."/>
            <person name="Jones V.A."/>
            <person name="Morieri G."/>
            <person name="Champion C."/>
            <person name="Hetherington A.J."/>
            <person name="Kelly S."/>
            <person name="Saint-Marcoux D."/>
            <person name="Proust H."/>
            <person name="Prescott H."/>
            <person name="Dolan L."/>
        </authorList>
    </citation>
    <scope>NUCLEOTIDE SEQUENCE [LARGE SCALE GENOMIC DNA]</scope>
    <source>
        <tissue evidence="2">Whole gametophyte</tissue>
    </source>
</reference>
<keyword evidence="3" id="KW-1185">Reference proteome</keyword>
<protein>
    <submittedName>
        <fullName evidence="2">Uncharacterized protein</fullName>
    </submittedName>
</protein>
<comment type="caution">
    <text evidence="2">The sequence shown here is derived from an EMBL/GenBank/DDBJ whole genome shotgun (WGS) entry which is preliminary data.</text>
</comment>
<feature type="compositionally biased region" description="Acidic residues" evidence="1">
    <location>
        <begin position="12"/>
        <end position="25"/>
    </location>
</feature>
<name>A0A176WKP1_MARPO</name>
<dbReference type="AlphaFoldDB" id="A0A176WKP1"/>
<dbReference type="EMBL" id="LVLJ01000728">
    <property type="protein sequence ID" value="OAE32816.1"/>
    <property type="molecule type" value="Genomic_DNA"/>
</dbReference>
<feature type="region of interest" description="Disordered" evidence="1">
    <location>
        <begin position="1"/>
        <end position="33"/>
    </location>
</feature>
<evidence type="ECO:0000313" key="3">
    <source>
        <dbReference type="Proteomes" id="UP000077202"/>
    </source>
</evidence>
<evidence type="ECO:0000313" key="2">
    <source>
        <dbReference type="EMBL" id="OAE32816.1"/>
    </source>
</evidence>